<evidence type="ECO:0000313" key="2">
    <source>
        <dbReference type="EnsemblPlants" id="OMERI04G05860.1"/>
    </source>
</evidence>
<feature type="compositionally biased region" description="Basic residues" evidence="1">
    <location>
        <begin position="17"/>
        <end position="28"/>
    </location>
</feature>
<name>A0A0E0DC33_9ORYZ</name>
<protein>
    <submittedName>
        <fullName evidence="2">Uncharacterized protein</fullName>
    </submittedName>
</protein>
<sequence>MAMHQQNMNLHDQSNTKKIRTGTKKPKKRMDPTMMSIYEDLQKTMVADAGNVHVTRAFGQAFQNHKNHEVLAKSRRQSS</sequence>
<feature type="compositionally biased region" description="Polar residues" evidence="1">
    <location>
        <begin position="1"/>
        <end position="13"/>
    </location>
</feature>
<dbReference type="Proteomes" id="UP000008021">
    <property type="component" value="Chromosome 4"/>
</dbReference>
<reference evidence="2" key="1">
    <citation type="submission" date="2015-04" db="UniProtKB">
        <authorList>
            <consortium name="EnsemblPlants"/>
        </authorList>
    </citation>
    <scope>IDENTIFICATION</scope>
</reference>
<accession>A0A0E0DC33</accession>
<dbReference type="EnsemblPlants" id="OMERI04G05860.1">
    <property type="protein sequence ID" value="OMERI04G05860.1"/>
    <property type="gene ID" value="OMERI04G05860"/>
</dbReference>
<keyword evidence="3" id="KW-1185">Reference proteome</keyword>
<evidence type="ECO:0000313" key="3">
    <source>
        <dbReference type="Proteomes" id="UP000008021"/>
    </source>
</evidence>
<proteinExistence type="predicted"/>
<reference evidence="2" key="2">
    <citation type="submission" date="2018-05" db="EMBL/GenBank/DDBJ databases">
        <title>OmerRS3 (Oryza meridionalis Reference Sequence Version 3).</title>
        <authorList>
            <person name="Zhang J."/>
            <person name="Kudrna D."/>
            <person name="Lee S."/>
            <person name="Talag J."/>
            <person name="Welchert J."/>
            <person name="Wing R.A."/>
        </authorList>
    </citation>
    <scope>NUCLEOTIDE SEQUENCE [LARGE SCALE GENOMIC DNA]</scope>
    <source>
        <strain evidence="2">cv. OR44</strain>
    </source>
</reference>
<evidence type="ECO:0000256" key="1">
    <source>
        <dbReference type="SAM" id="MobiDB-lite"/>
    </source>
</evidence>
<feature type="region of interest" description="Disordered" evidence="1">
    <location>
        <begin position="1"/>
        <end position="32"/>
    </location>
</feature>
<organism evidence="2">
    <name type="scientific">Oryza meridionalis</name>
    <dbReference type="NCBI Taxonomy" id="40149"/>
    <lineage>
        <taxon>Eukaryota</taxon>
        <taxon>Viridiplantae</taxon>
        <taxon>Streptophyta</taxon>
        <taxon>Embryophyta</taxon>
        <taxon>Tracheophyta</taxon>
        <taxon>Spermatophyta</taxon>
        <taxon>Magnoliopsida</taxon>
        <taxon>Liliopsida</taxon>
        <taxon>Poales</taxon>
        <taxon>Poaceae</taxon>
        <taxon>BOP clade</taxon>
        <taxon>Oryzoideae</taxon>
        <taxon>Oryzeae</taxon>
        <taxon>Oryzinae</taxon>
        <taxon>Oryza</taxon>
    </lineage>
</organism>
<dbReference type="AlphaFoldDB" id="A0A0E0DC33"/>
<dbReference type="Gramene" id="OMERI04G05860.1">
    <property type="protein sequence ID" value="OMERI04G05860.1"/>
    <property type="gene ID" value="OMERI04G05860"/>
</dbReference>
<dbReference type="HOGENOM" id="CLU_197054_0_0_1"/>